<sequence length="620" mass="68593">MIFRFVDDYRLCCALSKLHHFSTEHNCHTTKPQSDLILCDSLMPNNILRAVLWVLGISALIGNLSVLIWRLTQKGVGGGKKTLSLMVGNLALADVMMGVYMLIIAVADLTFGEDYFLVAPEWRSSIMCKLAGVLSILSSEASVFFVTLISVDCFLGIVFPLKNFSLGGKSTTVIIVVLWFLALCLSIVPTLSFGSDSDIYGLSDVCIGLPLTTKTSGVNKDFLEITEGSVVKQFVDKIVHATGEKPSWILSIILFLGVNLVSFLLVLCCYVAIFVSVKRTASAVRVNAHREREVRMAIKMALIVMTDFCCWMPIIIMGILSQTGTVTLSTEVYAWVVVLVLPINSSLNPFLYTFFTVCCATKPKAKPQKKESNKPKLEQSATNTKKPTTQSKKKPTTQPKKKPTKEKKKATVIARFCVDEDEDEAIDQVQLFQRPDPPAETNGNSPVRDPWSSLKSSSPINTNQMVAVPLRDLLMMRRMASDVREIKECIRYCGFQPPTSSASLDPPSRSPTRPIAGHRTTAPSSPTMDLKSLSSDIISDIKDNSSSEANFALSLVRLLFSKTEMRESNCRGVKGKRQLDHVRIRAIKDILKSKTTIAGQRFDNYWHRECLKPLTKAAGA</sequence>
<evidence type="ECO:0000256" key="2">
    <source>
        <dbReference type="ARBA" id="ARBA00022614"/>
    </source>
</evidence>
<feature type="transmembrane region" description="Helical" evidence="8">
    <location>
        <begin position="83"/>
        <end position="107"/>
    </location>
</feature>
<feature type="compositionally biased region" description="Basic residues" evidence="7">
    <location>
        <begin position="391"/>
        <end position="408"/>
    </location>
</feature>
<dbReference type="Pfam" id="PF00001">
    <property type="entry name" value="7tm_1"/>
    <property type="match status" value="2"/>
</dbReference>
<dbReference type="Proteomes" id="UP000887568">
    <property type="component" value="Unplaced"/>
</dbReference>
<evidence type="ECO:0000256" key="6">
    <source>
        <dbReference type="ARBA" id="ARBA00023136"/>
    </source>
</evidence>
<feature type="transmembrane region" description="Helical" evidence="8">
    <location>
        <begin position="248"/>
        <end position="275"/>
    </location>
</feature>
<feature type="compositionally biased region" description="Basic and acidic residues" evidence="7">
    <location>
        <begin position="368"/>
        <end position="377"/>
    </location>
</feature>
<dbReference type="InterPro" id="IPR000276">
    <property type="entry name" value="GPCR_Rhodpsn"/>
</dbReference>
<dbReference type="GO" id="GO:0005886">
    <property type="term" value="C:plasma membrane"/>
    <property type="evidence" value="ECO:0007669"/>
    <property type="project" value="TreeGrafter"/>
</dbReference>
<feature type="region of interest" description="Disordered" evidence="7">
    <location>
        <begin position="432"/>
        <end position="459"/>
    </location>
</feature>
<dbReference type="PROSITE" id="PS50262">
    <property type="entry name" value="G_PROTEIN_RECEP_F1_2"/>
    <property type="match status" value="1"/>
</dbReference>
<evidence type="ECO:0000313" key="10">
    <source>
        <dbReference type="EnsemblMetazoa" id="XP_038055822.1"/>
    </source>
</evidence>
<dbReference type="GO" id="GO:0009755">
    <property type="term" value="P:hormone-mediated signaling pathway"/>
    <property type="evidence" value="ECO:0007669"/>
    <property type="project" value="TreeGrafter"/>
</dbReference>
<reference evidence="10" key="1">
    <citation type="submission" date="2022-11" db="UniProtKB">
        <authorList>
            <consortium name="EnsemblMetazoa"/>
        </authorList>
    </citation>
    <scope>IDENTIFICATION</scope>
</reference>
<dbReference type="PANTHER" id="PTHR24372:SF77">
    <property type="entry name" value="G-PROTEIN COUPLED RECEPTORS FAMILY 1 PROFILE DOMAIN-CONTAINING PROTEIN"/>
    <property type="match status" value="1"/>
</dbReference>
<feature type="transmembrane region" description="Helical" evidence="8">
    <location>
        <begin position="141"/>
        <end position="161"/>
    </location>
</feature>
<name>A0A913ZWC9_PATMI</name>
<evidence type="ECO:0000259" key="9">
    <source>
        <dbReference type="PROSITE" id="PS50262"/>
    </source>
</evidence>
<dbReference type="PANTHER" id="PTHR24372">
    <property type="entry name" value="GLYCOPROTEIN HORMONE RECEPTOR"/>
    <property type="match status" value="1"/>
</dbReference>
<organism evidence="10 11">
    <name type="scientific">Patiria miniata</name>
    <name type="common">Bat star</name>
    <name type="synonym">Asterina miniata</name>
    <dbReference type="NCBI Taxonomy" id="46514"/>
    <lineage>
        <taxon>Eukaryota</taxon>
        <taxon>Metazoa</taxon>
        <taxon>Echinodermata</taxon>
        <taxon>Eleutherozoa</taxon>
        <taxon>Asterozoa</taxon>
        <taxon>Asteroidea</taxon>
        <taxon>Valvatacea</taxon>
        <taxon>Valvatida</taxon>
        <taxon>Asterinidae</taxon>
        <taxon>Patiria</taxon>
    </lineage>
</organism>
<keyword evidence="4" id="KW-0677">Repeat</keyword>
<evidence type="ECO:0000256" key="3">
    <source>
        <dbReference type="ARBA" id="ARBA00022692"/>
    </source>
</evidence>
<dbReference type="RefSeq" id="XP_038055822.1">
    <property type="nucleotide sequence ID" value="XM_038199894.1"/>
</dbReference>
<keyword evidence="11" id="KW-1185">Reference proteome</keyword>
<feature type="transmembrane region" description="Helical" evidence="8">
    <location>
        <begin position="296"/>
        <end position="320"/>
    </location>
</feature>
<protein>
    <recommendedName>
        <fullName evidence="9">G-protein coupled receptors family 1 profile domain-containing protein</fullName>
    </recommendedName>
</protein>
<dbReference type="OrthoDB" id="6022531at2759"/>
<evidence type="ECO:0000256" key="1">
    <source>
        <dbReference type="ARBA" id="ARBA00004370"/>
    </source>
</evidence>
<dbReference type="Gene3D" id="1.20.1070.10">
    <property type="entry name" value="Rhodopsin 7-helix transmembrane proteins"/>
    <property type="match status" value="1"/>
</dbReference>
<keyword evidence="3 8" id="KW-0812">Transmembrane</keyword>
<dbReference type="GeneID" id="119727825"/>
<feature type="region of interest" description="Disordered" evidence="7">
    <location>
        <begin position="366"/>
        <end position="408"/>
    </location>
</feature>
<dbReference type="SUPFAM" id="SSF81321">
    <property type="entry name" value="Family A G protein-coupled receptor-like"/>
    <property type="match status" value="1"/>
</dbReference>
<feature type="transmembrane region" description="Helical" evidence="8">
    <location>
        <begin position="50"/>
        <end position="71"/>
    </location>
</feature>
<dbReference type="AlphaFoldDB" id="A0A913ZWC9"/>
<dbReference type="FunFam" id="1.20.1070.10:FF:000343">
    <property type="entry name" value="Uncharacterized protein"/>
    <property type="match status" value="1"/>
</dbReference>
<feature type="transmembrane region" description="Helical" evidence="8">
    <location>
        <begin position="173"/>
        <end position="193"/>
    </location>
</feature>
<evidence type="ECO:0000256" key="8">
    <source>
        <dbReference type="SAM" id="Phobius"/>
    </source>
</evidence>
<keyword evidence="5 8" id="KW-1133">Transmembrane helix</keyword>
<comment type="subcellular location">
    <subcellularLocation>
        <location evidence="1">Membrane</location>
    </subcellularLocation>
</comment>
<keyword evidence="6 8" id="KW-0472">Membrane</keyword>
<accession>A0A913ZWC9</accession>
<evidence type="ECO:0000313" key="11">
    <source>
        <dbReference type="Proteomes" id="UP000887568"/>
    </source>
</evidence>
<evidence type="ECO:0000256" key="7">
    <source>
        <dbReference type="SAM" id="MobiDB-lite"/>
    </source>
</evidence>
<feature type="domain" description="G-protein coupled receptors family 1 profile" evidence="9">
    <location>
        <begin position="62"/>
        <end position="352"/>
    </location>
</feature>
<proteinExistence type="predicted"/>
<dbReference type="EnsemblMetazoa" id="XM_038199894.1">
    <property type="protein sequence ID" value="XP_038055822.1"/>
    <property type="gene ID" value="LOC119727825"/>
</dbReference>
<dbReference type="InterPro" id="IPR017452">
    <property type="entry name" value="GPCR_Rhodpsn_7TM"/>
</dbReference>
<dbReference type="GO" id="GO:0007189">
    <property type="term" value="P:adenylate cyclase-activating G protein-coupled receptor signaling pathway"/>
    <property type="evidence" value="ECO:0007669"/>
    <property type="project" value="TreeGrafter"/>
</dbReference>
<dbReference type="GO" id="GO:0008528">
    <property type="term" value="F:G protein-coupled peptide receptor activity"/>
    <property type="evidence" value="ECO:0007669"/>
    <property type="project" value="TreeGrafter"/>
</dbReference>
<feature type="transmembrane region" description="Helical" evidence="8">
    <location>
        <begin position="332"/>
        <end position="360"/>
    </location>
</feature>
<keyword evidence="2" id="KW-0433">Leucine-rich repeat</keyword>
<feature type="region of interest" description="Disordered" evidence="7">
    <location>
        <begin position="500"/>
        <end position="529"/>
    </location>
</feature>
<dbReference type="OMA" id="YCTILLA"/>
<evidence type="ECO:0000256" key="4">
    <source>
        <dbReference type="ARBA" id="ARBA00022737"/>
    </source>
</evidence>
<dbReference type="PRINTS" id="PR00237">
    <property type="entry name" value="GPCRRHODOPSN"/>
</dbReference>
<evidence type="ECO:0000256" key="5">
    <source>
        <dbReference type="ARBA" id="ARBA00022989"/>
    </source>
</evidence>